<dbReference type="AlphaFoldDB" id="A0A4S1WRW5"/>
<dbReference type="InterPro" id="IPR002500">
    <property type="entry name" value="PAPS_reduct_dom"/>
</dbReference>
<keyword evidence="4" id="KW-1185">Reference proteome</keyword>
<dbReference type="GO" id="GO:0003824">
    <property type="term" value="F:catalytic activity"/>
    <property type="evidence" value="ECO:0007669"/>
    <property type="project" value="InterPro"/>
</dbReference>
<feature type="region of interest" description="Disordered" evidence="1">
    <location>
        <begin position="51"/>
        <end position="71"/>
    </location>
</feature>
<dbReference type="InterPro" id="IPR014729">
    <property type="entry name" value="Rossmann-like_a/b/a_fold"/>
</dbReference>
<dbReference type="Pfam" id="PF01507">
    <property type="entry name" value="PAPS_reduct"/>
    <property type="match status" value="1"/>
</dbReference>
<comment type="caution">
    <text evidence="3">The sequence shown here is derived from an EMBL/GenBank/DDBJ whole genome shotgun (WGS) entry which is preliminary data.</text>
</comment>
<gene>
    <name evidence="3" type="ORF">E5A74_00740</name>
</gene>
<feature type="domain" description="Phosphoadenosine phosphosulphate reductase" evidence="2">
    <location>
        <begin position="165"/>
        <end position="326"/>
    </location>
</feature>
<protein>
    <recommendedName>
        <fullName evidence="2">Phosphoadenosine phosphosulphate reductase domain-containing protein</fullName>
    </recommendedName>
</protein>
<evidence type="ECO:0000256" key="1">
    <source>
        <dbReference type="SAM" id="MobiDB-lite"/>
    </source>
</evidence>
<accession>A0A4S1WRW5</accession>
<sequence>MRATRVASGRNCLRFEGVLAVAEDVPQRLDVVDIQVVGDQALTVHLPRRSLRRSSRSTASRTRSVLSSPSVNTPLMRAKVPSANRATMSSAQRFFRPTRAGLADMTFESQAPRFRISDIAPVSHMRYSGYLISDTEAMMALDDKIAQSMEILNGAIAEHRPSHLFGLFSGGHDSLVATHLASKHPAFTRAVHINTTIGIEQTRQFVRDTSRDRQWRLLEYTPPVSYRDIVLEHGFPGPGGHRFMYTRLKERCVDRLVREHKTKWNDRIALITGVRLSESVRRMGHVEPVKRDGCQLWVAPILHWDDDDKLEYIAREGLKRNSVVDTICMSGECLCGAFAKKEELFELGEAFPETAAVILALQEEAAAAGVHAKWGTRPPGKRGKATKGGMLCSSCNQRNGLMEEAA</sequence>
<evidence type="ECO:0000313" key="4">
    <source>
        <dbReference type="Proteomes" id="UP000309848"/>
    </source>
</evidence>
<organism evidence="3 4">
    <name type="scientific">Sphingomonas naasensis</name>
    <dbReference type="NCBI Taxonomy" id="1344951"/>
    <lineage>
        <taxon>Bacteria</taxon>
        <taxon>Pseudomonadati</taxon>
        <taxon>Pseudomonadota</taxon>
        <taxon>Alphaproteobacteria</taxon>
        <taxon>Sphingomonadales</taxon>
        <taxon>Sphingomonadaceae</taxon>
        <taxon>Sphingomonas</taxon>
    </lineage>
</organism>
<name>A0A4S1WRW5_9SPHN</name>
<evidence type="ECO:0000259" key="2">
    <source>
        <dbReference type="Pfam" id="PF01507"/>
    </source>
</evidence>
<reference evidence="3 4" key="1">
    <citation type="submission" date="2019-04" db="EMBL/GenBank/DDBJ databases">
        <title>Sphingomonas psychrotolerans sp. nov., isolated from soil in the Tianshan Mountains, Xinjiang, China.</title>
        <authorList>
            <person name="Luo Y."/>
            <person name="Sheng H."/>
        </authorList>
    </citation>
    <scope>NUCLEOTIDE SEQUENCE [LARGE SCALE GENOMIC DNA]</scope>
    <source>
        <strain evidence="3 4">KIS18-15</strain>
    </source>
</reference>
<dbReference type="Proteomes" id="UP000309848">
    <property type="component" value="Unassembled WGS sequence"/>
</dbReference>
<dbReference type="Gene3D" id="3.40.50.620">
    <property type="entry name" value="HUPs"/>
    <property type="match status" value="1"/>
</dbReference>
<dbReference type="PANTHER" id="PTHR43196:SF2">
    <property type="entry name" value="PHOSPHOADENOSINE PHOSPHOSULFATE REDUCTASE"/>
    <property type="match status" value="1"/>
</dbReference>
<dbReference type="SUPFAM" id="SSF52402">
    <property type="entry name" value="Adenine nucleotide alpha hydrolases-like"/>
    <property type="match status" value="1"/>
</dbReference>
<dbReference type="PANTHER" id="PTHR43196">
    <property type="entry name" value="SULFATE ADENYLYLTRANSFERASE SUBUNIT 2"/>
    <property type="match status" value="1"/>
</dbReference>
<evidence type="ECO:0000313" key="3">
    <source>
        <dbReference type="EMBL" id="TGX45743.1"/>
    </source>
</evidence>
<proteinExistence type="predicted"/>
<dbReference type="InterPro" id="IPR050128">
    <property type="entry name" value="Sulfate_adenylyltrnsfr_sub2"/>
</dbReference>
<dbReference type="OrthoDB" id="9794018at2"/>
<dbReference type="EMBL" id="SRXU01000001">
    <property type="protein sequence ID" value="TGX45743.1"/>
    <property type="molecule type" value="Genomic_DNA"/>
</dbReference>
<feature type="compositionally biased region" description="Low complexity" evidence="1">
    <location>
        <begin position="56"/>
        <end position="68"/>
    </location>
</feature>